<accession>A0A0W0TUN8</accession>
<proteinExistence type="predicted"/>
<name>A0A0W0TUN8_LEGER</name>
<dbReference type="InterPro" id="IPR039476">
    <property type="entry name" value="P2CMN_synthase_LarB"/>
</dbReference>
<reference evidence="2 3" key="1">
    <citation type="submission" date="2015-11" db="EMBL/GenBank/DDBJ databases">
        <title>Genomic analysis of 38 Legionella species identifies large and diverse effector repertoires.</title>
        <authorList>
            <person name="Burstein D."/>
            <person name="Amaro F."/>
            <person name="Zusman T."/>
            <person name="Lifshitz Z."/>
            <person name="Cohen O."/>
            <person name="Gilbert J.A."/>
            <person name="Pupko T."/>
            <person name="Shuman H.A."/>
            <person name="Segal G."/>
        </authorList>
    </citation>
    <scope>NUCLEOTIDE SEQUENCE [LARGE SCALE GENOMIC DNA]</scope>
    <source>
        <strain evidence="2 3">SE-32A-C8</strain>
    </source>
</reference>
<dbReference type="InterPro" id="IPR000031">
    <property type="entry name" value="PurE_dom"/>
</dbReference>
<dbReference type="GO" id="GO:0006189">
    <property type="term" value="P:'de novo' IMP biosynthetic process"/>
    <property type="evidence" value="ECO:0007669"/>
    <property type="project" value="InterPro"/>
</dbReference>
<keyword evidence="3" id="KW-1185">Reference proteome</keyword>
<evidence type="ECO:0000259" key="1">
    <source>
        <dbReference type="SMART" id="SM01001"/>
    </source>
</evidence>
<dbReference type="PANTHER" id="PTHR43064">
    <property type="entry name" value="PHOSPHORIBOSYLAMINOIMIDAZOLE CARBOXYLASE-RELATED"/>
    <property type="match status" value="1"/>
</dbReference>
<sequence length="261" mass="27708">MNECELKSMLTDLIDGEINISQTINHLKNTVLRHTKLDYAEPDHHRELRHGLSEVIYGQGKSSEQIIDIARHLSLHGSCVLITRLDAHKINDLSLVFPDGRINPEAGTFMVYPPVVEPLDLEKKFVAIVSAGTSDIHVAEEAKEVCVAMKIATACLYDVGVCGLQRVLNSLDIMQKASVVIVVAGMEGALPSVVGGLVGAPVIAVPTSVGYGASLNGLSALLGMLNSCAPGLVVTNIDAGFSAGFAAARIINGMKRENTLS</sequence>
<dbReference type="Pfam" id="PF00731">
    <property type="entry name" value="AIRC"/>
    <property type="match status" value="1"/>
</dbReference>
<evidence type="ECO:0000313" key="2">
    <source>
        <dbReference type="EMBL" id="KTC99112.1"/>
    </source>
</evidence>
<dbReference type="RefSeq" id="WP_058525828.1">
    <property type="nucleotide sequence ID" value="NZ_CAAAHY010000006.1"/>
</dbReference>
<dbReference type="STRING" id="448.Lery_0651"/>
<dbReference type="GO" id="GO:0016787">
    <property type="term" value="F:hydrolase activity"/>
    <property type="evidence" value="ECO:0007669"/>
    <property type="project" value="InterPro"/>
</dbReference>
<comment type="caution">
    <text evidence="2">The sequence shown here is derived from an EMBL/GenBank/DDBJ whole genome shotgun (WGS) entry which is preliminary data.</text>
</comment>
<dbReference type="AlphaFoldDB" id="A0A0W0TUN8"/>
<dbReference type="SUPFAM" id="SSF52255">
    <property type="entry name" value="N5-CAIR mutase (phosphoribosylaminoimidazole carboxylase, PurE)"/>
    <property type="match status" value="1"/>
</dbReference>
<dbReference type="PANTHER" id="PTHR43064:SF1">
    <property type="entry name" value="SLL1489 PROTEIN"/>
    <property type="match status" value="1"/>
</dbReference>
<dbReference type="SMART" id="SM01001">
    <property type="entry name" value="AIRC"/>
    <property type="match status" value="1"/>
</dbReference>
<gene>
    <name evidence="2" type="ORF">Lery_0651</name>
</gene>
<protein>
    <submittedName>
        <fullName evidence="2">AIR carboxylase</fullName>
    </submittedName>
</protein>
<feature type="domain" description="PurE" evidence="1">
    <location>
        <begin position="124"/>
        <end position="256"/>
    </location>
</feature>
<dbReference type="EMBL" id="LNYA01000009">
    <property type="protein sequence ID" value="KTC99112.1"/>
    <property type="molecule type" value="Genomic_DNA"/>
</dbReference>
<dbReference type="OrthoDB" id="9782511at2"/>
<organism evidence="2 3">
    <name type="scientific">Legionella erythra</name>
    <dbReference type="NCBI Taxonomy" id="448"/>
    <lineage>
        <taxon>Bacteria</taxon>
        <taxon>Pseudomonadati</taxon>
        <taxon>Pseudomonadota</taxon>
        <taxon>Gammaproteobacteria</taxon>
        <taxon>Legionellales</taxon>
        <taxon>Legionellaceae</taxon>
        <taxon>Legionella</taxon>
    </lineage>
</organism>
<dbReference type="Proteomes" id="UP000054773">
    <property type="component" value="Unassembled WGS sequence"/>
</dbReference>
<dbReference type="NCBIfam" id="NF033503">
    <property type="entry name" value="LarB"/>
    <property type="match status" value="1"/>
</dbReference>
<evidence type="ECO:0000313" key="3">
    <source>
        <dbReference type="Proteomes" id="UP000054773"/>
    </source>
</evidence>
<dbReference type="PATRIC" id="fig|448.7.peg.680"/>
<dbReference type="Gene3D" id="3.40.50.1970">
    <property type="match status" value="1"/>
</dbReference>